<evidence type="ECO:0000256" key="2">
    <source>
        <dbReference type="ARBA" id="ARBA00022448"/>
    </source>
</evidence>
<comment type="similarity">
    <text evidence="8">Belongs to the TsuA/YedE (TC 9.B.102) family.</text>
</comment>
<evidence type="ECO:0000256" key="1">
    <source>
        <dbReference type="ARBA" id="ARBA00004429"/>
    </source>
</evidence>
<evidence type="ECO:0000256" key="7">
    <source>
        <dbReference type="ARBA" id="ARBA00023136"/>
    </source>
</evidence>
<gene>
    <name evidence="10" type="ORF">JCM17845_02940</name>
</gene>
<comment type="subcellular location">
    <subcellularLocation>
        <location evidence="1">Cell inner membrane</location>
        <topology evidence="1">Multi-pass membrane protein</topology>
    </subcellularLocation>
</comment>
<feature type="transmembrane region" description="Helical" evidence="9">
    <location>
        <begin position="6"/>
        <end position="28"/>
    </location>
</feature>
<evidence type="ECO:0000313" key="11">
    <source>
        <dbReference type="Proteomes" id="UP000325187"/>
    </source>
</evidence>
<dbReference type="Proteomes" id="UP000325187">
    <property type="component" value="Unassembled WGS sequence"/>
</dbReference>
<sequence length="142" mass="14660">MTEFTPFAGLAGGAMIGLSAVLAMLFFGRIAGISGILGGFFSLSASERTWRGGFLLGLIAAPLIYWAMMGEKPEITIPVPLLLVVLGGFLVGVGTILGGGCTSGHGVCGVARLSHRSVIATISFMATGIATVFVMRHLLGMW</sequence>
<protein>
    <submittedName>
        <fullName evidence="10">Membrane protein</fullName>
    </submittedName>
</protein>
<evidence type="ECO:0000256" key="6">
    <source>
        <dbReference type="ARBA" id="ARBA00022989"/>
    </source>
</evidence>
<feature type="transmembrane region" description="Helical" evidence="9">
    <location>
        <begin position="49"/>
        <end position="69"/>
    </location>
</feature>
<dbReference type="PANTHER" id="PTHR30574">
    <property type="entry name" value="INNER MEMBRANE PROTEIN YEDE"/>
    <property type="match status" value="1"/>
</dbReference>
<keyword evidence="11" id="KW-1185">Reference proteome</keyword>
<comment type="caution">
    <text evidence="10">The sequence shown here is derived from an EMBL/GenBank/DDBJ whole genome shotgun (WGS) entry which is preliminary data.</text>
</comment>
<keyword evidence="7 9" id="KW-0472">Membrane</keyword>
<keyword evidence="2" id="KW-0813">Transport</keyword>
<evidence type="ECO:0000256" key="5">
    <source>
        <dbReference type="ARBA" id="ARBA00022692"/>
    </source>
</evidence>
<evidence type="ECO:0000256" key="3">
    <source>
        <dbReference type="ARBA" id="ARBA00022475"/>
    </source>
</evidence>
<reference evidence="10 11" key="1">
    <citation type="submission" date="2019-09" db="EMBL/GenBank/DDBJ databases">
        <title>NBRP : Genome information of microbial organism related human and environment.</title>
        <authorList>
            <person name="Hattori M."/>
            <person name="Oshima K."/>
            <person name="Inaba H."/>
            <person name="Suda W."/>
            <person name="Sakamoto M."/>
            <person name="Iino T."/>
            <person name="Kitahara M."/>
            <person name="Oshida Y."/>
            <person name="Iida T."/>
            <person name="Kudo T."/>
            <person name="Itoh T."/>
            <person name="Ohkuma M."/>
        </authorList>
    </citation>
    <scope>NUCLEOTIDE SEQUENCE [LARGE SCALE GENOMIC DNA]</scope>
    <source>
        <strain evidence="10 11">Mie-1</strain>
    </source>
</reference>
<accession>A0A5A7MUJ9</accession>
<evidence type="ECO:0000256" key="8">
    <source>
        <dbReference type="ARBA" id="ARBA00035655"/>
    </source>
</evidence>
<name>A0A5A7MUJ9_9PROT</name>
<dbReference type="Pfam" id="PF04143">
    <property type="entry name" value="Sulf_transp"/>
    <property type="match status" value="1"/>
</dbReference>
<keyword evidence="6 9" id="KW-1133">Transmembrane helix</keyword>
<dbReference type="PANTHER" id="PTHR30574:SF1">
    <property type="entry name" value="SULPHUR TRANSPORT DOMAIN-CONTAINING PROTEIN"/>
    <property type="match status" value="1"/>
</dbReference>
<dbReference type="AlphaFoldDB" id="A0A5A7MUJ9"/>
<dbReference type="EMBL" id="BKCM01000001">
    <property type="protein sequence ID" value="GEQ99670.1"/>
    <property type="molecule type" value="Genomic_DNA"/>
</dbReference>
<evidence type="ECO:0000256" key="4">
    <source>
        <dbReference type="ARBA" id="ARBA00022519"/>
    </source>
</evidence>
<keyword evidence="4" id="KW-0997">Cell inner membrane</keyword>
<evidence type="ECO:0000256" key="9">
    <source>
        <dbReference type="SAM" id="Phobius"/>
    </source>
</evidence>
<dbReference type="InterPro" id="IPR007272">
    <property type="entry name" value="Sulf_transp_TsuA/YedE"/>
</dbReference>
<dbReference type="RefSeq" id="WP_150001618.1">
    <property type="nucleotide sequence ID" value="NZ_BKCM01000001.1"/>
</dbReference>
<feature type="transmembrane region" description="Helical" evidence="9">
    <location>
        <begin position="75"/>
        <end position="97"/>
    </location>
</feature>
<evidence type="ECO:0000313" key="10">
    <source>
        <dbReference type="EMBL" id="GEQ99670.1"/>
    </source>
</evidence>
<organism evidence="10 11">
    <name type="scientific">Iodidimonas gelatinilytica</name>
    <dbReference type="NCBI Taxonomy" id="1236966"/>
    <lineage>
        <taxon>Bacteria</taxon>
        <taxon>Pseudomonadati</taxon>
        <taxon>Pseudomonadota</taxon>
        <taxon>Alphaproteobacteria</taxon>
        <taxon>Iodidimonadales</taxon>
        <taxon>Iodidimonadaceae</taxon>
        <taxon>Iodidimonas</taxon>
    </lineage>
</organism>
<keyword evidence="5 9" id="KW-0812">Transmembrane</keyword>
<feature type="transmembrane region" description="Helical" evidence="9">
    <location>
        <begin position="118"/>
        <end position="139"/>
    </location>
</feature>
<dbReference type="GO" id="GO:0005886">
    <property type="term" value="C:plasma membrane"/>
    <property type="evidence" value="ECO:0007669"/>
    <property type="project" value="UniProtKB-SubCell"/>
</dbReference>
<keyword evidence="3" id="KW-1003">Cell membrane</keyword>
<proteinExistence type="inferred from homology"/>